<accession>A0ABD1Z2W4</accession>
<keyword evidence="3" id="KW-1185">Reference proteome</keyword>
<feature type="region of interest" description="Disordered" evidence="1">
    <location>
        <begin position="218"/>
        <end position="287"/>
    </location>
</feature>
<sequence length="495" mass="55115">MEFWNKAKSRYTRRSTRASPFRNGLLGFSLDVSRDEERRVKLPMKVQLLQQKPPPAWLNSFVQGEDYLESCNLIDCACLKREVDKADQEDKESAKYCSIRCAYRDLNTAGAPSSISNLPDRSMRRSEFLRSRYHCITSTAGPSSKSHVPFHPYEAPSDSRIPQEKLSLTSAQKSSIWTEKHPSFRGTISRPKSILDRSRSIRSHLTNYVLLLGLSSKKRSSSASSPNEIDTTKLIVGDGNSKPKSFHASSSSSELFEASKLSETLGENHRESAESKPADQTQGRENLKVRTSCVKLAIEEMSNLKHEEMEDQELLVTKASTSDVDRVDRFMPPGDSRSGASSTPSSSNHDVYRSTTADERSLTLGPCTTTFYSRIEETHASDEEKIREKWTAVRTLVLTRMAMASAAEEPEKFSNSTNKIEVVSGFQQQITSMSQEYPVYGGSGACGTTSVIDSKGRIQGSGSTLPFRNDSTKVRTNALPQATEVGIPLKEYRND</sequence>
<evidence type="ECO:0000313" key="2">
    <source>
        <dbReference type="EMBL" id="KAL2642117.1"/>
    </source>
</evidence>
<feature type="compositionally biased region" description="Low complexity" evidence="1">
    <location>
        <begin position="336"/>
        <end position="347"/>
    </location>
</feature>
<reference evidence="2 3" key="1">
    <citation type="submission" date="2024-09" db="EMBL/GenBank/DDBJ databases">
        <title>Chromosome-scale assembly of Riccia fluitans.</title>
        <authorList>
            <person name="Paukszto L."/>
            <person name="Sawicki J."/>
            <person name="Karawczyk K."/>
            <person name="Piernik-Szablinska J."/>
            <person name="Szczecinska M."/>
            <person name="Mazdziarz M."/>
        </authorList>
    </citation>
    <scope>NUCLEOTIDE SEQUENCE [LARGE SCALE GENOMIC DNA]</scope>
    <source>
        <strain evidence="2">Rf_01</strain>
        <tissue evidence="2">Aerial parts of the thallus</tissue>
    </source>
</reference>
<feature type="region of interest" description="Disordered" evidence="1">
    <location>
        <begin position="140"/>
        <end position="161"/>
    </location>
</feature>
<organism evidence="2 3">
    <name type="scientific">Riccia fluitans</name>
    <dbReference type="NCBI Taxonomy" id="41844"/>
    <lineage>
        <taxon>Eukaryota</taxon>
        <taxon>Viridiplantae</taxon>
        <taxon>Streptophyta</taxon>
        <taxon>Embryophyta</taxon>
        <taxon>Marchantiophyta</taxon>
        <taxon>Marchantiopsida</taxon>
        <taxon>Marchantiidae</taxon>
        <taxon>Marchantiales</taxon>
        <taxon>Ricciaceae</taxon>
        <taxon>Riccia</taxon>
    </lineage>
</organism>
<dbReference type="AlphaFoldDB" id="A0ABD1Z2W4"/>
<dbReference type="Proteomes" id="UP001605036">
    <property type="component" value="Unassembled WGS sequence"/>
</dbReference>
<feature type="compositionally biased region" description="Basic and acidic residues" evidence="1">
    <location>
        <begin position="350"/>
        <end position="360"/>
    </location>
</feature>
<name>A0ABD1Z2W4_9MARC</name>
<feature type="region of interest" description="Disordered" evidence="1">
    <location>
        <begin position="171"/>
        <end position="190"/>
    </location>
</feature>
<dbReference type="EMBL" id="JBHFFA010000002">
    <property type="protein sequence ID" value="KAL2642117.1"/>
    <property type="molecule type" value="Genomic_DNA"/>
</dbReference>
<comment type="caution">
    <text evidence="2">The sequence shown here is derived from an EMBL/GenBank/DDBJ whole genome shotgun (WGS) entry which is preliminary data.</text>
</comment>
<evidence type="ECO:0000313" key="3">
    <source>
        <dbReference type="Proteomes" id="UP001605036"/>
    </source>
</evidence>
<feature type="compositionally biased region" description="Low complexity" evidence="1">
    <location>
        <begin position="246"/>
        <end position="262"/>
    </location>
</feature>
<gene>
    <name evidence="2" type="ORF">R1flu_009704</name>
</gene>
<feature type="compositionally biased region" description="Basic and acidic residues" evidence="1">
    <location>
        <begin position="266"/>
        <end position="277"/>
    </location>
</feature>
<evidence type="ECO:0000256" key="1">
    <source>
        <dbReference type="SAM" id="MobiDB-lite"/>
    </source>
</evidence>
<feature type="region of interest" description="Disordered" evidence="1">
    <location>
        <begin position="316"/>
        <end position="360"/>
    </location>
</feature>
<protein>
    <submittedName>
        <fullName evidence="2">Uncharacterized protein</fullName>
    </submittedName>
</protein>
<proteinExistence type="predicted"/>